<dbReference type="InterPro" id="IPR002410">
    <property type="entry name" value="Peptidase_S33"/>
</dbReference>
<evidence type="ECO:0000259" key="3">
    <source>
        <dbReference type="Pfam" id="PF00561"/>
    </source>
</evidence>
<name>A0A7K3MDQ0_9ACTN</name>
<dbReference type="AlphaFoldDB" id="A0A7K3MDQ0"/>
<gene>
    <name evidence="4" type="ORF">F7O44_29100</name>
</gene>
<sequence length="345" mass="38036">MPPRVPPRACGDSADSAARQFAPLHPYRQKLVTVSRLAMESRQYRDAERALWNHAGVTPIEHRVHLARNDVNVRVLEAGEGPPVLFIHGGPGAAGSVWAYLAAQLPQFRCLMIDRPGTGLSDPHPLNDLPAIRRECETLVADVLDGFDIDRAHVVGSSHGSYVAILSAAACPDRVIHTVHLGCPGFVDGMHITGFDRLVLLPGVPRLFTRMPAGERSMRSTFRQLGHATADKTGKIHQPFIEWCVALQRHTDTMRNELTSMGRMGTFRRGFDPSLTIDEATLEHVQSPTYVLWGDHDPYGDESVARRLVAMLPKATLEMMPAAGHLCWLDDVGHAADTIHHHLLN</sequence>
<dbReference type="InterPro" id="IPR029058">
    <property type="entry name" value="AB_hydrolase_fold"/>
</dbReference>
<evidence type="ECO:0000256" key="1">
    <source>
        <dbReference type="ARBA" id="ARBA00010088"/>
    </source>
</evidence>
<organism evidence="4 5">
    <name type="scientific">Phytoactinopolyspora mesophila</name>
    <dbReference type="NCBI Taxonomy" id="2650750"/>
    <lineage>
        <taxon>Bacteria</taxon>
        <taxon>Bacillati</taxon>
        <taxon>Actinomycetota</taxon>
        <taxon>Actinomycetes</taxon>
        <taxon>Jiangellales</taxon>
        <taxon>Jiangellaceae</taxon>
        <taxon>Phytoactinopolyspora</taxon>
    </lineage>
</organism>
<protein>
    <submittedName>
        <fullName evidence="4">Alpha/beta fold hydrolase</fullName>
    </submittedName>
</protein>
<feature type="domain" description="AB hydrolase-1" evidence="3">
    <location>
        <begin position="82"/>
        <end position="326"/>
    </location>
</feature>
<evidence type="ECO:0000313" key="4">
    <source>
        <dbReference type="EMBL" id="NDL61132.1"/>
    </source>
</evidence>
<comment type="caution">
    <text evidence="4">The sequence shown here is derived from an EMBL/GenBank/DDBJ whole genome shotgun (WGS) entry which is preliminary data.</text>
</comment>
<dbReference type="GO" id="GO:0006508">
    <property type="term" value="P:proteolysis"/>
    <property type="evidence" value="ECO:0007669"/>
    <property type="project" value="InterPro"/>
</dbReference>
<dbReference type="Gene3D" id="3.40.50.1820">
    <property type="entry name" value="alpha/beta hydrolase"/>
    <property type="match status" value="1"/>
</dbReference>
<evidence type="ECO:0000313" key="5">
    <source>
        <dbReference type="Proteomes" id="UP000460435"/>
    </source>
</evidence>
<keyword evidence="5" id="KW-1185">Reference proteome</keyword>
<accession>A0A7K3MDQ0</accession>
<proteinExistence type="inferred from homology"/>
<dbReference type="PRINTS" id="PR00793">
    <property type="entry name" value="PROAMNOPTASE"/>
</dbReference>
<dbReference type="SUPFAM" id="SSF53474">
    <property type="entry name" value="alpha/beta-Hydrolases"/>
    <property type="match status" value="1"/>
</dbReference>
<keyword evidence="2 4" id="KW-0378">Hydrolase</keyword>
<dbReference type="PANTHER" id="PTHR43433:SF5">
    <property type="entry name" value="AB HYDROLASE-1 DOMAIN-CONTAINING PROTEIN"/>
    <property type="match status" value="1"/>
</dbReference>
<dbReference type="GO" id="GO:0004177">
    <property type="term" value="F:aminopeptidase activity"/>
    <property type="evidence" value="ECO:0007669"/>
    <property type="project" value="UniProtKB-EC"/>
</dbReference>
<dbReference type="Proteomes" id="UP000460435">
    <property type="component" value="Unassembled WGS sequence"/>
</dbReference>
<dbReference type="InterPro" id="IPR050471">
    <property type="entry name" value="AB_hydrolase"/>
</dbReference>
<dbReference type="EMBL" id="WLZY01000020">
    <property type="protein sequence ID" value="NDL61132.1"/>
    <property type="molecule type" value="Genomic_DNA"/>
</dbReference>
<evidence type="ECO:0000256" key="2">
    <source>
        <dbReference type="ARBA" id="ARBA00022801"/>
    </source>
</evidence>
<comment type="similarity">
    <text evidence="1">Belongs to the peptidase S33 family.</text>
</comment>
<dbReference type="Pfam" id="PF00561">
    <property type="entry name" value="Abhydrolase_1"/>
    <property type="match status" value="1"/>
</dbReference>
<dbReference type="PANTHER" id="PTHR43433">
    <property type="entry name" value="HYDROLASE, ALPHA/BETA FOLD FAMILY PROTEIN"/>
    <property type="match status" value="1"/>
</dbReference>
<dbReference type="InterPro" id="IPR000073">
    <property type="entry name" value="AB_hydrolase_1"/>
</dbReference>
<reference evidence="4 5" key="1">
    <citation type="submission" date="2019-11" db="EMBL/GenBank/DDBJ databases">
        <authorList>
            <person name="Li X.-J."/>
            <person name="Feng X.-M."/>
        </authorList>
    </citation>
    <scope>NUCLEOTIDE SEQUENCE [LARGE SCALE GENOMIC DNA]</scope>
    <source>
        <strain evidence="4 5">XMNu-373</strain>
    </source>
</reference>